<feature type="domain" description="Peptidase S1" evidence="2">
    <location>
        <begin position="146"/>
        <end position="423"/>
    </location>
</feature>
<dbReference type="InterPro" id="IPR009003">
    <property type="entry name" value="Peptidase_S1_PA"/>
</dbReference>
<feature type="signal peptide" evidence="1">
    <location>
        <begin position="1"/>
        <end position="18"/>
    </location>
</feature>
<dbReference type="Proteomes" id="UP000494256">
    <property type="component" value="Unassembled WGS sequence"/>
</dbReference>
<dbReference type="CDD" id="cd00190">
    <property type="entry name" value="Tryp_SPc"/>
    <property type="match status" value="1"/>
</dbReference>
<dbReference type="PANTHER" id="PTHR24258">
    <property type="entry name" value="SERINE PROTEASE-RELATED"/>
    <property type="match status" value="1"/>
</dbReference>
<dbReference type="Pfam" id="PF00089">
    <property type="entry name" value="Trypsin"/>
    <property type="match status" value="1"/>
</dbReference>
<dbReference type="PANTHER" id="PTHR24258:SF142">
    <property type="entry name" value="PEPTIDASE S1 DOMAIN-CONTAINING PROTEIN"/>
    <property type="match status" value="1"/>
</dbReference>
<comment type="caution">
    <text evidence="3">The sequence shown here is derived from an EMBL/GenBank/DDBJ whole genome shotgun (WGS) entry which is preliminary data.</text>
</comment>
<dbReference type="EMBL" id="CADEBD010000309">
    <property type="protein sequence ID" value="CAB3240697.1"/>
    <property type="molecule type" value="Genomic_DNA"/>
</dbReference>
<keyword evidence="1" id="KW-0732">Signal</keyword>
<dbReference type="InterPro" id="IPR001254">
    <property type="entry name" value="Trypsin_dom"/>
</dbReference>
<dbReference type="InterPro" id="IPR001314">
    <property type="entry name" value="Peptidase_S1A"/>
</dbReference>
<evidence type="ECO:0000313" key="3">
    <source>
        <dbReference type="EMBL" id="CAB3240697.1"/>
    </source>
</evidence>
<organism evidence="3 4">
    <name type="scientific">Arctia plantaginis</name>
    <name type="common">Wood tiger moth</name>
    <name type="synonym">Phalaena plantaginis</name>
    <dbReference type="NCBI Taxonomy" id="874455"/>
    <lineage>
        <taxon>Eukaryota</taxon>
        <taxon>Metazoa</taxon>
        <taxon>Ecdysozoa</taxon>
        <taxon>Arthropoda</taxon>
        <taxon>Hexapoda</taxon>
        <taxon>Insecta</taxon>
        <taxon>Pterygota</taxon>
        <taxon>Neoptera</taxon>
        <taxon>Endopterygota</taxon>
        <taxon>Lepidoptera</taxon>
        <taxon>Glossata</taxon>
        <taxon>Ditrysia</taxon>
        <taxon>Noctuoidea</taxon>
        <taxon>Erebidae</taxon>
        <taxon>Arctiinae</taxon>
        <taxon>Arctia</taxon>
    </lineage>
</organism>
<evidence type="ECO:0000313" key="4">
    <source>
        <dbReference type="Proteomes" id="UP000494256"/>
    </source>
</evidence>
<evidence type="ECO:0000256" key="1">
    <source>
        <dbReference type="SAM" id="SignalP"/>
    </source>
</evidence>
<dbReference type="GO" id="GO:0004252">
    <property type="term" value="F:serine-type endopeptidase activity"/>
    <property type="evidence" value="ECO:0007669"/>
    <property type="project" value="InterPro"/>
</dbReference>
<sequence length="425" mass="45931">MSLWVITTCLGLLPGNQTTAMLATIPTTASTATMTTEQPATTGSLRIVSRLGTTLAPYAMKNMTSFNADSVQVSSYNTAVKVLRPNRISYRKNMTSTYNNVRKTNDTQNIIKAQSGACVPAGTCIRNRIDVRIVTPQVPCTTGQEYCGGTSTRNDLSNINCGVIQPVSPSPVILEPGQASFGAIPWQGALLASTEFVTGIVLIDSLNVLTVAHKVSPYLISDLPDNLIVRLGDWVKVLKDPVSYQEYTVLKVFSHPMYNPSTLENDIAILRLASRVPFTPSAGAAVSINRACLPLSSSTAYTERRCIVSNRGYQMLGPKAFFKEIRKKEDVSIVDSETCQSLLRITRLGSELNVQSSSFICARGEDDEDACTEDGGSGLLCEVDGKWQIVGLYTRGLGCGIAKMPGVFVNVATFLTWIQEKIASS</sequence>
<dbReference type="PROSITE" id="PS50240">
    <property type="entry name" value="TRYPSIN_DOM"/>
    <property type="match status" value="1"/>
</dbReference>
<feature type="chain" id="PRO_5035798373" description="Peptidase S1 domain-containing protein" evidence="1">
    <location>
        <begin position="19"/>
        <end position="425"/>
    </location>
</feature>
<evidence type="ECO:0000259" key="2">
    <source>
        <dbReference type="PROSITE" id="PS50240"/>
    </source>
</evidence>
<dbReference type="Gene3D" id="2.40.10.10">
    <property type="entry name" value="Trypsin-like serine proteases"/>
    <property type="match status" value="2"/>
</dbReference>
<dbReference type="AlphaFoldDB" id="A0A8S1A422"/>
<proteinExistence type="predicted"/>
<protein>
    <recommendedName>
        <fullName evidence="2">Peptidase S1 domain-containing protein</fullName>
    </recommendedName>
</protein>
<name>A0A8S1A422_ARCPL</name>
<dbReference type="SUPFAM" id="SSF50494">
    <property type="entry name" value="Trypsin-like serine proteases"/>
    <property type="match status" value="1"/>
</dbReference>
<dbReference type="PRINTS" id="PR00722">
    <property type="entry name" value="CHYMOTRYPSIN"/>
</dbReference>
<gene>
    <name evidence="3" type="ORF">APLA_LOCUS9197</name>
</gene>
<accession>A0A8S1A422</accession>
<dbReference type="SMART" id="SM00020">
    <property type="entry name" value="Tryp_SPc"/>
    <property type="match status" value="1"/>
</dbReference>
<dbReference type="InterPro" id="IPR043504">
    <property type="entry name" value="Peptidase_S1_PA_chymotrypsin"/>
</dbReference>
<dbReference type="GO" id="GO:0006508">
    <property type="term" value="P:proteolysis"/>
    <property type="evidence" value="ECO:0007669"/>
    <property type="project" value="InterPro"/>
</dbReference>
<reference evidence="3 4" key="1">
    <citation type="submission" date="2020-04" db="EMBL/GenBank/DDBJ databases">
        <authorList>
            <person name="Wallbank WR R."/>
            <person name="Pardo Diaz C."/>
            <person name="Kozak K."/>
            <person name="Martin S."/>
            <person name="Jiggins C."/>
            <person name="Moest M."/>
            <person name="Warren A I."/>
            <person name="Byers J.R.P. K."/>
            <person name="Montejo-Kovacevich G."/>
            <person name="Yen C E."/>
        </authorList>
    </citation>
    <scope>NUCLEOTIDE SEQUENCE [LARGE SCALE GENOMIC DNA]</scope>
</reference>